<name>A0ABU7D924_9TELE</name>
<evidence type="ECO:0000313" key="1">
    <source>
        <dbReference type="EMBL" id="MED6271391.1"/>
    </source>
</evidence>
<protein>
    <submittedName>
        <fullName evidence="1">Uncharacterized protein</fullName>
    </submittedName>
</protein>
<keyword evidence="2" id="KW-1185">Reference proteome</keyword>
<organism evidence="1 2">
    <name type="scientific">Characodon lateralis</name>
    <dbReference type="NCBI Taxonomy" id="208331"/>
    <lineage>
        <taxon>Eukaryota</taxon>
        <taxon>Metazoa</taxon>
        <taxon>Chordata</taxon>
        <taxon>Craniata</taxon>
        <taxon>Vertebrata</taxon>
        <taxon>Euteleostomi</taxon>
        <taxon>Actinopterygii</taxon>
        <taxon>Neopterygii</taxon>
        <taxon>Teleostei</taxon>
        <taxon>Neoteleostei</taxon>
        <taxon>Acanthomorphata</taxon>
        <taxon>Ovalentaria</taxon>
        <taxon>Atherinomorphae</taxon>
        <taxon>Cyprinodontiformes</taxon>
        <taxon>Goodeidae</taxon>
        <taxon>Characodon</taxon>
    </lineage>
</organism>
<reference evidence="1 2" key="1">
    <citation type="submission" date="2021-06" db="EMBL/GenBank/DDBJ databases">
        <authorList>
            <person name="Palmer J.M."/>
        </authorList>
    </citation>
    <scope>NUCLEOTIDE SEQUENCE [LARGE SCALE GENOMIC DNA]</scope>
    <source>
        <strain evidence="1 2">CL_MEX2019</strain>
        <tissue evidence="1">Muscle</tissue>
    </source>
</reference>
<evidence type="ECO:0000313" key="2">
    <source>
        <dbReference type="Proteomes" id="UP001352852"/>
    </source>
</evidence>
<proteinExistence type="predicted"/>
<gene>
    <name evidence="1" type="ORF">CHARACLAT_019727</name>
</gene>
<dbReference type="EMBL" id="JAHUTJ010018204">
    <property type="protein sequence ID" value="MED6271391.1"/>
    <property type="molecule type" value="Genomic_DNA"/>
</dbReference>
<accession>A0ABU7D924</accession>
<dbReference type="Proteomes" id="UP001352852">
    <property type="component" value="Unassembled WGS sequence"/>
</dbReference>
<sequence>MMTPDPLIPCVVQAAFMSSVVFVQKLIFSVKERISTSRLLTFKLSNEQWSKYKIDHMVGGRFPSFAVQILGNFPNGPNALFQLPCCVDSGNIGKQVQSH</sequence>
<comment type="caution">
    <text evidence="1">The sequence shown here is derived from an EMBL/GenBank/DDBJ whole genome shotgun (WGS) entry which is preliminary data.</text>
</comment>